<dbReference type="RefSeq" id="WP_105863903.1">
    <property type="nucleotide sequence ID" value="NZ_PUEJ01000007.1"/>
</dbReference>
<reference evidence="4 5" key="1">
    <citation type="submission" date="2018-02" db="EMBL/GenBank/DDBJ databases">
        <title>Whole genome sequencing of endophytic bacterium.</title>
        <authorList>
            <person name="Eedara R."/>
            <person name="Podile A.R."/>
        </authorList>
    </citation>
    <scope>NUCLEOTIDE SEQUENCE [LARGE SCALE GENOMIC DNA]</scope>
    <source>
        <strain evidence="4 5">RP1T</strain>
    </source>
</reference>
<dbReference type="GO" id="GO:0006152">
    <property type="term" value="P:purine nucleoside catabolic process"/>
    <property type="evidence" value="ECO:0007669"/>
    <property type="project" value="TreeGrafter"/>
</dbReference>
<evidence type="ECO:0000313" key="5">
    <source>
        <dbReference type="Proteomes" id="UP000237682"/>
    </source>
</evidence>
<dbReference type="InterPro" id="IPR036452">
    <property type="entry name" value="Ribo_hydro-like"/>
</dbReference>
<evidence type="ECO:0000256" key="2">
    <source>
        <dbReference type="ARBA" id="ARBA00023295"/>
    </source>
</evidence>
<dbReference type="Pfam" id="PF01156">
    <property type="entry name" value="IU_nuc_hydro"/>
    <property type="match status" value="1"/>
</dbReference>
<dbReference type="Proteomes" id="UP000237682">
    <property type="component" value="Unassembled WGS sequence"/>
</dbReference>
<dbReference type="PANTHER" id="PTHR12304:SF4">
    <property type="entry name" value="URIDINE NUCLEOSIDASE"/>
    <property type="match status" value="1"/>
</dbReference>
<dbReference type="SUPFAM" id="SSF53590">
    <property type="entry name" value="Nucleoside hydrolase"/>
    <property type="match status" value="1"/>
</dbReference>
<protein>
    <submittedName>
        <fullName evidence="4">Nucleoside hydrolase</fullName>
    </submittedName>
</protein>
<dbReference type="InterPro" id="IPR023186">
    <property type="entry name" value="IUNH"/>
</dbReference>
<dbReference type="GO" id="GO:0008477">
    <property type="term" value="F:purine nucleosidase activity"/>
    <property type="evidence" value="ECO:0007669"/>
    <property type="project" value="TreeGrafter"/>
</dbReference>
<dbReference type="InterPro" id="IPR001910">
    <property type="entry name" value="Inosine/uridine_hydrolase_dom"/>
</dbReference>
<dbReference type="OrthoDB" id="9797882at2"/>
<evidence type="ECO:0000256" key="1">
    <source>
        <dbReference type="ARBA" id="ARBA00022801"/>
    </source>
</evidence>
<sequence>MPTHKVIYDTDPGVDDAMALFFLHYHPDIELIGITTCHGNAPVEITTRNALYLKERFGIEAPVARGAAGPVTGDDAHHAAVVHGDNGLGEVEIPADIKAQAIAAPAHRFIIETVRKHPGEITLLAVGRMTNLALALREDPEIAGLVRQVVVMGGAFGYRGHLGNVTPAAEANIHGDPHAADEMFAASWPITVIGLDVTHEVLMPQDYLRRLGEEAGEVGRFIWDITRFYENFYLNKGLAGISVHDASAAIYLVAPDLFETRPGPVRVVCEGLAFGQTIQRPAGIGFPPNDWDGRPDHAVCIAVKAQPLLDLYRETLLRSA</sequence>
<proteinExistence type="predicted"/>
<dbReference type="GO" id="GO:0005829">
    <property type="term" value="C:cytosol"/>
    <property type="evidence" value="ECO:0007669"/>
    <property type="project" value="TreeGrafter"/>
</dbReference>
<accession>A0A2S9Q974</accession>
<keyword evidence="2" id="KW-0326">Glycosidase</keyword>
<dbReference type="AlphaFoldDB" id="A0A2S9Q974"/>
<evidence type="ECO:0000259" key="3">
    <source>
        <dbReference type="Pfam" id="PF01156"/>
    </source>
</evidence>
<evidence type="ECO:0000313" key="4">
    <source>
        <dbReference type="EMBL" id="PRH85908.1"/>
    </source>
</evidence>
<keyword evidence="1 4" id="KW-0378">Hydrolase</keyword>
<dbReference type="EMBL" id="PUEJ01000007">
    <property type="protein sequence ID" value="PRH85908.1"/>
    <property type="molecule type" value="Genomic_DNA"/>
</dbReference>
<dbReference type="PANTHER" id="PTHR12304">
    <property type="entry name" value="INOSINE-URIDINE PREFERRING NUCLEOSIDE HYDROLASE"/>
    <property type="match status" value="1"/>
</dbReference>
<dbReference type="CDD" id="cd02650">
    <property type="entry name" value="nuc_hydro_CaPnhB"/>
    <property type="match status" value="1"/>
</dbReference>
<name>A0A2S9Q974_9HYPH</name>
<keyword evidence="5" id="KW-1185">Reference proteome</keyword>
<organism evidence="4 5">
    <name type="scientific">Labrys okinawensis</name>
    <dbReference type="NCBI Taxonomy" id="346911"/>
    <lineage>
        <taxon>Bacteria</taxon>
        <taxon>Pseudomonadati</taxon>
        <taxon>Pseudomonadota</taxon>
        <taxon>Alphaproteobacteria</taxon>
        <taxon>Hyphomicrobiales</taxon>
        <taxon>Xanthobacteraceae</taxon>
        <taxon>Labrys</taxon>
    </lineage>
</organism>
<feature type="domain" description="Inosine/uridine-preferring nucleoside hydrolase" evidence="3">
    <location>
        <begin position="6"/>
        <end position="306"/>
    </location>
</feature>
<gene>
    <name evidence="4" type="ORF">C5L14_20425</name>
</gene>
<dbReference type="Gene3D" id="3.90.245.10">
    <property type="entry name" value="Ribonucleoside hydrolase-like"/>
    <property type="match status" value="1"/>
</dbReference>
<comment type="caution">
    <text evidence="4">The sequence shown here is derived from an EMBL/GenBank/DDBJ whole genome shotgun (WGS) entry which is preliminary data.</text>
</comment>